<evidence type="ECO:0000256" key="2">
    <source>
        <dbReference type="ARBA" id="ARBA00022803"/>
    </source>
</evidence>
<dbReference type="PANTHER" id="PTHR45586">
    <property type="entry name" value="TPR REPEAT-CONTAINING PROTEIN PA4667"/>
    <property type="match status" value="1"/>
</dbReference>
<dbReference type="EMBL" id="JBHSHD010000008">
    <property type="protein sequence ID" value="MFC4821083.1"/>
    <property type="molecule type" value="Genomic_DNA"/>
</dbReference>
<evidence type="ECO:0000313" key="5">
    <source>
        <dbReference type="EMBL" id="MFC4821083.1"/>
    </source>
</evidence>
<evidence type="ECO:0000256" key="4">
    <source>
        <dbReference type="SAM" id="SignalP"/>
    </source>
</evidence>
<gene>
    <name evidence="5" type="ORF">ACFO6Q_12160</name>
</gene>
<feature type="signal peptide" evidence="4">
    <location>
        <begin position="1"/>
        <end position="31"/>
    </location>
</feature>
<dbReference type="PROSITE" id="PS50005">
    <property type="entry name" value="TPR"/>
    <property type="match status" value="1"/>
</dbReference>
<evidence type="ECO:0000256" key="1">
    <source>
        <dbReference type="ARBA" id="ARBA00022737"/>
    </source>
</evidence>
<sequence>MDERAHWRKTGAAIGGVCSALLAVTTLAALAAEGSADSLLRDKRYDEARQLAERRLAADPTDEQAYWLLSRAGLETAKDAAGLERLAEALGPCLERIPQSALCHLALGETYGAIAASGGMLKGMKYAGRVREELEKAVELDPRNFTARDDLNQFYLMAPGIVGGGSDKAERNTASFEVARPEAGPLLRAGIHLHNDQLDRASALLLAPDAFTIPDLADGYRDALIGLGFRQLQAKQAAKALETFRRGRERFPNDASLCLGQGRSELESGQVDAAIATLRRAVELDPQRGAQYRLGIALQTQGDAAAAAAALREYIALPAASRSGDTLKDAKRRLEQLEPKP</sequence>
<evidence type="ECO:0000256" key="3">
    <source>
        <dbReference type="PROSITE-ProRule" id="PRU00339"/>
    </source>
</evidence>
<dbReference type="Proteomes" id="UP001595886">
    <property type="component" value="Unassembled WGS sequence"/>
</dbReference>
<accession>A0ABV9QWC9</accession>
<comment type="caution">
    <text evidence="5">The sequence shown here is derived from an EMBL/GenBank/DDBJ whole genome shotgun (WGS) entry which is preliminary data.</text>
</comment>
<dbReference type="InterPro" id="IPR019734">
    <property type="entry name" value="TPR_rpt"/>
</dbReference>
<dbReference type="InterPro" id="IPR011990">
    <property type="entry name" value="TPR-like_helical_dom_sf"/>
</dbReference>
<dbReference type="SMART" id="SM00028">
    <property type="entry name" value="TPR"/>
    <property type="match status" value="3"/>
</dbReference>
<dbReference type="InterPro" id="IPR051012">
    <property type="entry name" value="CellSynth/LPSAsmb/PSIAsmb"/>
</dbReference>
<feature type="chain" id="PRO_5046478011" evidence="4">
    <location>
        <begin position="32"/>
        <end position="341"/>
    </location>
</feature>
<reference evidence="6" key="1">
    <citation type="journal article" date="2019" name="Int. J. Syst. Evol. Microbiol.">
        <title>The Global Catalogue of Microorganisms (GCM) 10K type strain sequencing project: providing services to taxonomists for standard genome sequencing and annotation.</title>
        <authorList>
            <consortium name="The Broad Institute Genomics Platform"/>
            <consortium name="The Broad Institute Genome Sequencing Center for Infectious Disease"/>
            <person name="Wu L."/>
            <person name="Ma J."/>
        </authorList>
    </citation>
    <scope>NUCLEOTIDE SEQUENCE [LARGE SCALE GENOMIC DNA]</scope>
    <source>
        <strain evidence="6">CCUG 30340</strain>
    </source>
</reference>
<dbReference type="Gene3D" id="1.25.40.10">
    <property type="entry name" value="Tetratricopeptide repeat domain"/>
    <property type="match status" value="2"/>
</dbReference>
<dbReference type="Pfam" id="PF13432">
    <property type="entry name" value="TPR_16"/>
    <property type="match status" value="1"/>
</dbReference>
<proteinExistence type="predicted"/>
<organism evidence="5 6">
    <name type="scientific">Dokdonella ginsengisoli</name>
    <dbReference type="NCBI Taxonomy" id="363846"/>
    <lineage>
        <taxon>Bacteria</taxon>
        <taxon>Pseudomonadati</taxon>
        <taxon>Pseudomonadota</taxon>
        <taxon>Gammaproteobacteria</taxon>
        <taxon>Lysobacterales</taxon>
        <taxon>Rhodanobacteraceae</taxon>
        <taxon>Dokdonella</taxon>
    </lineage>
</organism>
<keyword evidence="4" id="KW-0732">Signal</keyword>
<dbReference type="SUPFAM" id="SSF48452">
    <property type="entry name" value="TPR-like"/>
    <property type="match status" value="1"/>
</dbReference>
<feature type="repeat" description="TPR" evidence="3">
    <location>
        <begin position="255"/>
        <end position="288"/>
    </location>
</feature>
<name>A0ABV9QWC9_9GAMM</name>
<keyword evidence="2 3" id="KW-0802">TPR repeat</keyword>
<keyword evidence="6" id="KW-1185">Reference proteome</keyword>
<protein>
    <submittedName>
        <fullName evidence="5">Tetratricopeptide repeat protein</fullName>
    </submittedName>
</protein>
<keyword evidence="1" id="KW-0677">Repeat</keyword>
<dbReference type="RefSeq" id="WP_380021368.1">
    <property type="nucleotide sequence ID" value="NZ_JBHSHD010000008.1"/>
</dbReference>
<evidence type="ECO:0000313" key="6">
    <source>
        <dbReference type="Proteomes" id="UP001595886"/>
    </source>
</evidence>
<dbReference type="PANTHER" id="PTHR45586:SF1">
    <property type="entry name" value="LIPOPOLYSACCHARIDE ASSEMBLY PROTEIN B"/>
    <property type="match status" value="1"/>
</dbReference>